<dbReference type="SUPFAM" id="SSF48576">
    <property type="entry name" value="Terpenoid synthases"/>
    <property type="match status" value="1"/>
</dbReference>
<dbReference type="EMBL" id="MH192908">
    <property type="protein sequence ID" value="AXY92168.1"/>
    <property type="molecule type" value="mRNA"/>
</dbReference>
<evidence type="ECO:0000256" key="4">
    <source>
        <dbReference type="ARBA" id="ARBA00023239"/>
    </source>
</evidence>
<dbReference type="Pfam" id="PF01397">
    <property type="entry name" value="Terpene_synth"/>
    <property type="match status" value="1"/>
</dbReference>
<dbReference type="InterPro" id="IPR001906">
    <property type="entry name" value="Terpene_synth_N"/>
</dbReference>
<dbReference type="InterPro" id="IPR008949">
    <property type="entry name" value="Isoprenoid_synthase_dom_sf"/>
</dbReference>
<dbReference type="Gene3D" id="1.50.10.130">
    <property type="entry name" value="Terpene synthase, N-terminal domain"/>
    <property type="match status" value="1"/>
</dbReference>
<dbReference type="CDD" id="cd00684">
    <property type="entry name" value="Terpene_cyclase_plant_C1"/>
    <property type="match status" value="1"/>
</dbReference>
<dbReference type="SUPFAM" id="SSF48239">
    <property type="entry name" value="Terpenoid cyclases/Protein prenyltransferases"/>
    <property type="match status" value="1"/>
</dbReference>
<organism evidence="8">
    <name type="scientific">Rhodomyrtus tomentosa</name>
    <dbReference type="NCBI Taxonomy" id="98583"/>
    <lineage>
        <taxon>Eukaryota</taxon>
        <taxon>Viridiplantae</taxon>
        <taxon>Streptophyta</taxon>
        <taxon>Embryophyta</taxon>
        <taxon>Tracheophyta</taxon>
        <taxon>Spermatophyta</taxon>
        <taxon>Magnoliopsida</taxon>
        <taxon>eudicotyledons</taxon>
        <taxon>Gunneridae</taxon>
        <taxon>Pentapetalae</taxon>
        <taxon>rosids</taxon>
        <taxon>malvids</taxon>
        <taxon>Myrtales</taxon>
        <taxon>Myrtaceae</taxon>
        <taxon>Myrtoideae</taxon>
        <taxon>Myrteae</taxon>
        <taxon>Australasian group</taxon>
        <taxon>Rhodomyrtus</taxon>
    </lineage>
</organism>
<feature type="domain" description="Terpene synthase metal-binding" evidence="7">
    <location>
        <begin position="301"/>
        <end position="540"/>
    </location>
</feature>
<dbReference type="PANTHER" id="PTHR31225">
    <property type="entry name" value="OS04G0344100 PROTEIN-RELATED"/>
    <property type="match status" value="1"/>
</dbReference>
<name>A0A385J6Y9_9MYRT</name>
<dbReference type="InterPro" id="IPR050148">
    <property type="entry name" value="Terpene_synthase-like"/>
</dbReference>
<dbReference type="InterPro" id="IPR034741">
    <property type="entry name" value="Terpene_cyclase-like_1_C"/>
</dbReference>
<protein>
    <submittedName>
        <fullName evidence="8">Terpene synthase 3</fullName>
    </submittedName>
</protein>
<dbReference type="FunFam" id="1.10.600.10:FF:000007">
    <property type="entry name" value="Isoprene synthase, chloroplastic"/>
    <property type="match status" value="1"/>
</dbReference>
<reference evidence="8" key="1">
    <citation type="journal article" date="2018" name="Front. Plant Sci.">
        <title>De novo Transcriptome Characterization of Rhodomyrtus tomentosa Leaves and Identification of Genes Involved in ?/?-Pinene and ?-Caryophyllene Biosynthesis.</title>
        <authorList>
            <person name="He S.M."/>
            <person name="Wang X."/>
            <person name="Yang S.C."/>
            <person name="Dong Y."/>
            <person name="Zhao Q.M."/>
            <person name="Yang J.L."/>
            <person name="Cong K."/>
            <person name="Zhang J.J."/>
            <person name="Zhang G.H."/>
            <person name="Wang Y."/>
            <person name="Fan W."/>
        </authorList>
    </citation>
    <scope>NUCLEOTIDE SEQUENCE</scope>
</reference>
<dbReference type="Gene3D" id="1.10.600.10">
    <property type="entry name" value="Farnesyl Diphosphate Synthase"/>
    <property type="match status" value="1"/>
</dbReference>
<evidence type="ECO:0000256" key="1">
    <source>
        <dbReference type="ARBA" id="ARBA00001946"/>
    </source>
</evidence>
<evidence type="ECO:0000256" key="2">
    <source>
        <dbReference type="ARBA" id="ARBA00022723"/>
    </source>
</evidence>
<gene>
    <name evidence="8" type="primary">TPS3</name>
</gene>
<evidence type="ECO:0000313" key="8">
    <source>
        <dbReference type="EMBL" id="AXY92168.1"/>
    </source>
</evidence>
<feature type="domain" description="Terpene synthase N-terminal" evidence="6">
    <location>
        <begin position="62"/>
        <end position="244"/>
    </location>
</feature>
<dbReference type="SFLD" id="SFLDG01019">
    <property type="entry name" value="Terpene_Cyclase_Like_1_C_Termi"/>
    <property type="match status" value="1"/>
</dbReference>
<proteinExistence type="evidence at transcript level"/>
<dbReference type="PANTHER" id="PTHR31225:SF241">
    <property type="entry name" value="TERPENE SYNTHASE FAMILY, METAL-BINDING DOMAIN PROTEIN"/>
    <property type="match status" value="1"/>
</dbReference>
<feature type="compositionally biased region" description="Polar residues" evidence="5">
    <location>
        <begin position="32"/>
        <end position="49"/>
    </location>
</feature>
<evidence type="ECO:0000256" key="5">
    <source>
        <dbReference type="SAM" id="MobiDB-lite"/>
    </source>
</evidence>
<keyword evidence="3" id="KW-0460">Magnesium</keyword>
<dbReference type="BRENDA" id="4.2.3.57">
    <property type="organism ID" value="16250"/>
</dbReference>
<evidence type="ECO:0000259" key="7">
    <source>
        <dbReference type="Pfam" id="PF03936"/>
    </source>
</evidence>
<dbReference type="GO" id="GO:0016102">
    <property type="term" value="P:diterpenoid biosynthetic process"/>
    <property type="evidence" value="ECO:0007669"/>
    <property type="project" value="InterPro"/>
</dbReference>
<dbReference type="BRENDA" id="4.2.3.89">
    <property type="organism ID" value="16250"/>
</dbReference>
<dbReference type="SFLD" id="SFLDS00005">
    <property type="entry name" value="Isoprenoid_Synthase_Type_I"/>
    <property type="match status" value="1"/>
</dbReference>
<comment type="cofactor">
    <cofactor evidence="1">
        <name>Mg(2+)</name>
        <dbReference type="ChEBI" id="CHEBI:18420"/>
    </cofactor>
</comment>
<evidence type="ECO:0000256" key="3">
    <source>
        <dbReference type="ARBA" id="ARBA00022842"/>
    </source>
</evidence>
<keyword evidence="2" id="KW-0479">Metal-binding</keyword>
<dbReference type="InterPro" id="IPR044814">
    <property type="entry name" value="Terpene_cyclase_plant_C1"/>
</dbReference>
<dbReference type="AlphaFoldDB" id="A0A385J6Y9"/>
<dbReference type="InterPro" id="IPR008930">
    <property type="entry name" value="Terpenoid_cyclase/PrenylTrfase"/>
</dbReference>
<evidence type="ECO:0000259" key="6">
    <source>
        <dbReference type="Pfam" id="PF01397"/>
    </source>
</evidence>
<dbReference type="InterPro" id="IPR005630">
    <property type="entry name" value="Terpene_synthase_metal-bd"/>
</dbReference>
<feature type="region of interest" description="Disordered" evidence="5">
    <location>
        <begin position="19"/>
        <end position="55"/>
    </location>
</feature>
<dbReference type="Pfam" id="PF03936">
    <property type="entry name" value="Terpene_synth_C"/>
    <property type="match status" value="1"/>
</dbReference>
<sequence>MLRNAKKTFPCSSICVSVRHPQSEHKEKRQKMSQVSAVPSSSPGKGTSHATERRSANYHPSIWGDYFLKYVSPSNSVDNRHDQQAEKEIQKLKDEVKRSLYANADKPSLNLDMIDQIQRLGIAHHFASEIDHILTQLNETCFVRNNGDPDIDDLYTASLLFRLLRQHGYRISCDIFNKFKDASGKFSEKHAGDVRGLLSLYEASHLSVHGEDDLDQALSFSSTHLESIKEQLSPPLATQVRHALEQTIRRGVPRLEARRYISMYKAEPSHNEALMSLAKLDFNRLQKQHQEELFDLARWWKGLDFKLKLPFARDRLVEGYFWILGVHFEPELAVARRMMTKVIALTSVLDDIYDVYGTFEELELFTQAIQRWDMDCINELPEYMQVFYKALIDVYVEIEEVLASTGRSYSLYYAKEAMIRQARCYFAEAKWLHQQHKPTIDEYMSIALVSSGYPLLAITSFVGMQGTVTKDDLDWLFNNPKILKASTVICRLMDDLATHKFEQSRQHVGSALQCYMRQYGVTEREAENDLRKQVEDAWKDMNEECLYPTAVAMPLLVGILNLTRVMDVLYKDGGDHYTNPHITLKDHIKSVLMDPVQ</sequence>
<dbReference type="FunFam" id="1.50.10.130:FF:000001">
    <property type="entry name" value="Isoprene synthase, chloroplastic"/>
    <property type="match status" value="1"/>
</dbReference>
<dbReference type="GO" id="GO:0000287">
    <property type="term" value="F:magnesium ion binding"/>
    <property type="evidence" value="ECO:0007669"/>
    <property type="project" value="InterPro"/>
</dbReference>
<accession>A0A385J6Y9</accession>
<keyword evidence="4" id="KW-0456">Lyase</keyword>
<dbReference type="InterPro" id="IPR036965">
    <property type="entry name" value="Terpene_synth_N_sf"/>
</dbReference>
<reference evidence="8" key="2">
    <citation type="submission" date="2018-04" db="EMBL/GenBank/DDBJ databases">
        <authorList>
            <person name="Go L.Y."/>
            <person name="Mitchell J.A."/>
        </authorList>
    </citation>
    <scope>NUCLEOTIDE SEQUENCE</scope>
</reference>
<dbReference type="GO" id="GO:0010333">
    <property type="term" value="F:terpene synthase activity"/>
    <property type="evidence" value="ECO:0007669"/>
    <property type="project" value="InterPro"/>
</dbReference>